<name>F6DMN9_DESRL</name>
<keyword evidence="2" id="KW-1185">Reference proteome</keyword>
<evidence type="ECO:0000313" key="1">
    <source>
        <dbReference type="EMBL" id="AEG58447.1"/>
    </source>
</evidence>
<gene>
    <name evidence="1" type="ordered locus">Desru_0147</name>
</gene>
<dbReference type="AlphaFoldDB" id="F6DMN9"/>
<accession>F6DMN9</accession>
<proteinExistence type="predicted"/>
<reference evidence="1 2" key="2">
    <citation type="journal article" date="2012" name="Stand. Genomic Sci.">
        <title>Complete genome sequence of the sulfate-reducing firmicute Desulfotomaculum ruminis type strain (DL(T)).</title>
        <authorList>
            <person name="Spring S."/>
            <person name="Visser M."/>
            <person name="Lu M."/>
            <person name="Copeland A."/>
            <person name="Lapidus A."/>
            <person name="Lucas S."/>
            <person name="Cheng J.F."/>
            <person name="Han C."/>
            <person name="Tapia R."/>
            <person name="Goodwin L.A."/>
            <person name="Pitluck S."/>
            <person name="Ivanova N."/>
            <person name="Land M."/>
            <person name="Hauser L."/>
            <person name="Larimer F."/>
            <person name="Rohde M."/>
            <person name="Goker M."/>
            <person name="Detter J.C."/>
            <person name="Kyrpides N.C."/>
            <person name="Woyke T."/>
            <person name="Schaap P.J."/>
            <person name="Plugge C.M."/>
            <person name="Muyzer G."/>
            <person name="Kuever J."/>
            <person name="Pereira I.A."/>
            <person name="Parshina S.N."/>
            <person name="Bernier-Latmani R."/>
            <person name="Stams A.J."/>
            <person name="Klenk H.P."/>
        </authorList>
    </citation>
    <scope>NUCLEOTIDE SEQUENCE [LARGE SCALE GENOMIC DNA]</scope>
    <source>
        <strain evidence="2">ATCC 23193 / DSM 2154 / NCIB 8452 / DL</strain>
    </source>
</reference>
<dbReference type="Proteomes" id="UP000009234">
    <property type="component" value="Chromosome"/>
</dbReference>
<dbReference type="STRING" id="696281.Desru_0147"/>
<protein>
    <submittedName>
        <fullName evidence="1">Uncharacterized protein</fullName>
    </submittedName>
</protein>
<sequence length="65" mass="7561">MVKLTDQGRLTKVCNDSDYSRGESAFTFARQAESDLMEKNIVNMKKRLAVFPVSLFYARRHGRYL</sequence>
<dbReference type="KEGG" id="dru:Desru_0147"/>
<organism evidence="1 2">
    <name type="scientific">Desulforamulus ruminis (strain ATCC 23193 / DSM 2154 / NCIMB 8452 / DL)</name>
    <name type="common">Desulfotomaculum ruminis</name>
    <dbReference type="NCBI Taxonomy" id="696281"/>
    <lineage>
        <taxon>Bacteria</taxon>
        <taxon>Bacillati</taxon>
        <taxon>Bacillota</taxon>
        <taxon>Clostridia</taxon>
        <taxon>Eubacteriales</taxon>
        <taxon>Peptococcaceae</taxon>
        <taxon>Desulforamulus</taxon>
    </lineage>
</organism>
<dbReference type="HOGENOM" id="CLU_2842678_0_0_9"/>
<evidence type="ECO:0000313" key="2">
    <source>
        <dbReference type="Proteomes" id="UP000009234"/>
    </source>
</evidence>
<reference evidence="2" key="1">
    <citation type="submission" date="2011-05" db="EMBL/GenBank/DDBJ databases">
        <title>Complete sequence of Desulfotomaculum ruminis DSM 2154.</title>
        <authorList>
            <person name="Lucas S."/>
            <person name="Copeland A."/>
            <person name="Lapidus A."/>
            <person name="Cheng J.-F."/>
            <person name="Goodwin L."/>
            <person name="Pitluck S."/>
            <person name="Lu M."/>
            <person name="Detter J.C."/>
            <person name="Han C."/>
            <person name="Tapia R."/>
            <person name="Land M."/>
            <person name="Hauser L."/>
            <person name="Kyrpides N."/>
            <person name="Ivanova N."/>
            <person name="Mikhailova N."/>
            <person name="Pagani I."/>
            <person name="Stams A.J.M."/>
            <person name="Plugge C.M."/>
            <person name="Muyzer G."/>
            <person name="Kuever J."/>
            <person name="Parshina S.N."/>
            <person name="Ivanova A.E."/>
            <person name="Nazina T.N."/>
            <person name="Brambilla E."/>
            <person name="Spring S."/>
            <person name="Klenk H.-P."/>
            <person name="Woyke T."/>
        </authorList>
    </citation>
    <scope>NUCLEOTIDE SEQUENCE [LARGE SCALE GENOMIC DNA]</scope>
    <source>
        <strain evidence="2">ATCC 23193 / DSM 2154 / NCIB 8452 / DL</strain>
    </source>
</reference>
<dbReference type="EMBL" id="CP002780">
    <property type="protein sequence ID" value="AEG58447.1"/>
    <property type="molecule type" value="Genomic_DNA"/>
</dbReference>